<keyword evidence="2" id="KW-1133">Transmembrane helix</keyword>
<evidence type="ECO:0000256" key="2">
    <source>
        <dbReference type="SAM" id="Phobius"/>
    </source>
</evidence>
<protein>
    <submittedName>
        <fullName evidence="3">Uncharacterized protein</fullName>
    </submittedName>
</protein>
<reference evidence="3 4" key="1">
    <citation type="journal article" date="2023" name="Commun. Biol.">
        <title>Genome analysis of Parmales, the sister group of diatoms, reveals the evolutionary specialization of diatoms from phago-mixotrophs to photoautotrophs.</title>
        <authorList>
            <person name="Ban H."/>
            <person name="Sato S."/>
            <person name="Yoshikawa S."/>
            <person name="Yamada K."/>
            <person name="Nakamura Y."/>
            <person name="Ichinomiya M."/>
            <person name="Sato N."/>
            <person name="Blanc-Mathieu R."/>
            <person name="Endo H."/>
            <person name="Kuwata A."/>
            <person name="Ogata H."/>
        </authorList>
    </citation>
    <scope>NUCLEOTIDE SEQUENCE [LARGE SCALE GENOMIC DNA]</scope>
</reference>
<evidence type="ECO:0000256" key="1">
    <source>
        <dbReference type="SAM" id="MobiDB-lite"/>
    </source>
</evidence>
<evidence type="ECO:0000313" key="4">
    <source>
        <dbReference type="Proteomes" id="UP001165060"/>
    </source>
</evidence>
<dbReference type="Proteomes" id="UP001165060">
    <property type="component" value="Unassembled WGS sequence"/>
</dbReference>
<feature type="transmembrane region" description="Helical" evidence="2">
    <location>
        <begin position="94"/>
        <end position="112"/>
    </location>
</feature>
<evidence type="ECO:0000313" key="3">
    <source>
        <dbReference type="EMBL" id="GMI27340.1"/>
    </source>
</evidence>
<feature type="region of interest" description="Disordered" evidence="1">
    <location>
        <begin position="1"/>
        <end position="42"/>
    </location>
</feature>
<keyword evidence="4" id="KW-1185">Reference proteome</keyword>
<comment type="caution">
    <text evidence="3">The sequence shown here is derived from an EMBL/GenBank/DDBJ whole genome shotgun (WGS) entry which is preliminary data.</text>
</comment>
<proteinExistence type="predicted"/>
<feature type="transmembrane region" description="Helical" evidence="2">
    <location>
        <begin position="119"/>
        <end position="140"/>
    </location>
</feature>
<sequence length="236" mass="26861">MSLELGSANTADLSKSPSPSDPSSPDEEEGPRSSLLAGDVPEDSLPPLSKALLIRKLKKTFNKRWLFSFFLLWMTLFSAKTMDEKGELLGEEDITWPYYITHYFVALFFFEAACLTYHVLVNFFDFEGNLVCGLVAGNLWYLSREVRDHEKLGFWDWEGLLAPVFGVFVTVIPLQFGATMYRWKVEKKTKQVPVYTFGLLAAMSLAMLVLSVYYNDHFRPPYGTKSGGEPDVGHRW</sequence>
<feature type="transmembrane region" description="Helical" evidence="2">
    <location>
        <begin position="160"/>
        <end position="180"/>
    </location>
</feature>
<gene>
    <name evidence="3" type="ORF">TeGR_g755</name>
</gene>
<organism evidence="3 4">
    <name type="scientific">Tetraparma gracilis</name>
    <dbReference type="NCBI Taxonomy" id="2962635"/>
    <lineage>
        <taxon>Eukaryota</taxon>
        <taxon>Sar</taxon>
        <taxon>Stramenopiles</taxon>
        <taxon>Ochrophyta</taxon>
        <taxon>Bolidophyceae</taxon>
        <taxon>Parmales</taxon>
        <taxon>Triparmaceae</taxon>
        <taxon>Tetraparma</taxon>
    </lineage>
</organism>
<feature type="transmembrane region" description="Helical" evidence="2">
    <location>
        <begin position="65"/>
        <end position="82"/>
    </location>
</feature>
<keyword evidence="2" id="KW-0812">Transmembrane</keyword>
<accession>A0ABQ6MIS1</accession>
<keyword evidence="2" id="KW-0472">Membrane</keyword>
<feature type="compositionally biased region" description="Low complexity" evidence="1">
    <location>
        <begin position="12"/>
        <end position="23"/>
    </location>
</feature>
<name>A0ABQ6MIS1_9STRA</name>
<dbReference type="EMBL" id="BRYB01002903">
    <property type="protein sequence ID" value="GMI27340.1"/>
    <property type="molecule type" value="Genomic_DNA"/>
</dbReference>
<feature type="transmembrane region" description="Helical" evidence="2">
    <location>
        <begin position="192"/>
        <end position="214"/>
    </location>
</feature>